<evidence type="ECO:0000313" key="4">
    <source>
        <dbReference type="Proteomes" id="UP001241603"/>
    </source>
</evidence>
<reference evidence="3 4" key="1">
    <citation type="submission" date="2023-07" db="EMBL/GenBank/DDBJ databases">
        <title>Genomic Encyclopedia of Type Strains, Phase IV (KMG-IV): sequencing the most valuable type-strain genomes for metagenomic binning, comparative biology and taxonomic classification.</title>
        <authorList>
            <person name="Goeker M."/>
        </authorList>
    </citation>
    <scope>NUCLEOTIDE SEQUENCE [LARGE SCALE GENOMIC DNA]</scope>
    <source>
        <strain evidence="3 4">B6-8</strain>
    </source>
</reference>
<accession>A0ABU0H0W6</accession>
<proteinExistence type="predicted"/>
<dbReference type="RefSeq" id="WP_266346884.1">
    <property type="nucleotide sequence ID" value="NZ_JAPKNG010000001.1"/>
</dbReference>
<keyword evidence="1" id="KW-0677">Repeat</keyword>
<comment type="caution">
    <text evidence="3">The sequence shown here is derived from an EMBL/GenBank/DDBJ whole genome shotgun (WGS) entry which is preliminary data.</text>
</comment>
<gene>
    <name evidence="3" type="ORF">QO014_000302</name>
</gene>
<evidence type="ECO:0000259" key="2">
    <source>
        <dbReference type="Pfam" id="PF25023"/>
    </source>
</evidence>
<protein>
    <submittedName>
        <fullName evidence="3">YD repeat-containing protein</fullName>
    </submittedName>
</protein>
<keyword evidence="4" id="KW-1185">Reference proteome</keyword>
<evidence type="ECO:0000256" key="1">
    <source>
        <dbReference type="ARBA" id="ARBA00022737"/>
    </source>
</evidence>
<dbReference type="Pfam" id="PF25023">
    <property type="entry name" value="TEN_YD-shell"/>
    <property type="match status" value="1"/>
</dbReference>
<dbReference type="Gene3D" id="2.180.10.10">
    <property type="entry name" value="RHS repeat-associated core"/>
    <property type="match status" value="1"/>
</dbReference>
<dbReference type="EMBL" id="JAUSVO010000001">
    <property type="protein sequence ID" value="MDQ0435932.1"/>
    <property type="molecule type" value="Genomic_DNA"/>
</dbReference>
<evidence type="ECO:0000313" key="3">
    <source>
        <dbReference type="EMBL" id="MDQ0435932.1"/>
    </source>
</evidence>
<organism evidence="3 4">
    <name type="scientific">Kaistia dalseonensis</name>
    <dbReference type="NCBI Taxonomy" id="410840"/>
    <lineage>
        <taxon>Bacteria</taxon>
        <taxon>Pseudomonadati</taxon>
        <taxon>Pseudomonadota</taxon>
        <taxon>Alphaproteobacteria</taxon>
        <taxon>Hyphomicrobiales</taxon>
        <taxon>Kaistiaceae</taxon>
        <taxon>Kaistia</taxon>
    </lineage>
</organism>
<dbReference type="InterPro" id="IPR056823">
    <property type="entry name" value="TEN-like_YD-shell"/>
</dbReference>
<dbReference type="InterPro" id="IPR006530">
    <property type="entry name" value="YD"/>
</dbReference>
<sequence length="170" mass="17715">MAGRLESIPGLITSIRDNPAGQVIAIDYANGVTTENSYNAARDWLMSVTTKKGATVLQSISYTRDATGRITGMTTSPAGENWSYSYDEIDRLIQATNTGDTTSSRSFSYDMAGNMLTNSAVGTLSYPSQGYGVARPHAPLSVGGVAQSYDANGNLTTGGGRALSGACPPT</sequence>
<dbReference type="NCBIfam" id="TIGR01643">
    <property type="entry name" value="YD_repeat_2x"/>
    <property type="match status" value="1"/>
</dbReference>
<dbReference type="Proteomes" id="UP001241603">
    <property type="component" value="Unassembled WGS sequence"/>
</dbReference>
<feature type="domain" description="Teneurin-like YD-shell" evidence="2">
    <location>
        <begin position="3"/>
        <end position="157"/>
    </location>
</feature>
<name>A0ABU0H0W6_9HYPH</name>